<organism evidence="9 10">
    <name type="scientific">Deinococcus aerophilus</name>
    <dbReference type="NCBI Taxonomy" id="522488"/>
    <lineage>
        <taxon>Bacteria</taxon>
        <taxon>Thermotogati</taxon>
        <taxon>Deinococcota</taxon>
        <taxon>Deinococci</taxon>
        <taxon>Deinococcales</taxon>
        <taxon>Deinococcaceae</taxon>
        <taxon>Deinococcus</taxon>
    </lineage>
</organism>
<evidence type="ECO:0000256" key="3">
    <source>
        <dbReference type="ARBA" id="ARBA00022475"/>
    </source>
</evidence>
<evidence type="ECO:0000256" key="6">
    <source>
        <dbReference type="ARBA" id="ARBA00023136"/>
    </source>
</evidence>
<evidence type="ECO:0000256" key="4">
    <source>
        <dbReference type="ARBA" id="ARBA00022692"/>
    </source>
</evidence>
<proteinExistence type="inferred from homology"/>
<feature type="domain" description="YetF C-terminal" evidence="8">
    <location>
        <begin position="99"/>
        <end position="168"/>
    </location>
</feature>
<evidence type="ECO:0000313" key="10">
    <source>
        <dbReference type="Proteomes" id="UP000661918"/>
    </source>
</evidence>
<evidence type="ECO:0000256" key="5">
    <source>
        <dbReference type="ARBA" id="ARBA00022989"/>
    </source>
</evidence>
<protein>
    <recommendedName>
        <fullName evidence="8">YetF C-terminal domain-containing protein</fullName>
    </recommendedName>
</protein>
<evidence type="ECO:0000256" key="1">
    <source>
        <dbReference type="ARBA" id="ARBA00004651"/>
    </source>
</evidence>
<dbReference type="InterPro" id="IPR007353">
    <property type="entry name" value="DUF421"/>
</dbReference>
<evidence type="ECO:0000313" key="9">
    <source>
        <dbReference type="EMBL" id="GGM13329.1"/>
    </source>
</evidence>
<keyword evidence="6 7" id="KW-0472">Membrane</keyword>
<dbReference type="RefSeq" id="WP_188904453.1">
    <property type="nucleotide sequence ID" value="NZ_BMOM01000018.1"/>
</dbReference>
<sequence>MELLWSVLSELLTPQNGWSVRLVIRIVLSTLLLFGYIVVLARTFGSRTFATFTSYDFLTNVAAGSLVASAILGRSVVESSLSLLVLVGAQSLVSGASARSRRAQQVFDNGPVVLVERGQMRREAMRRSRVSEAILHEELRQAGVNSLEQVAFAVLESGGRISILQSSGDGAVVGQNVLPMAKRP</sequence>
<keyword evidence="10" id="KW-1185">Reference proteome</keyword>
<dbReference type="PANTHER" id="PTHR34582">
    <property type="entry name" value="UPF0702 TRANSMEMBRANE PROTEIN YCAP"/>
    <property type="match status" value="1"/>
</dbReference>
<dbReference type="Pfam" id="PF04239">
    <property type="entry name" value="DUF421"/>
    <property type="match status" value="1"/>
</dbReference>
<keyword evidence="3" id="KW-1003">Cell membrane</keyword>
<keyword evidence="5 7" id="KW-1133">Transmembrane helix</keyword>
<keyword evidence="4 7" id="KW-0812">Transmembrane</keyword>
<evidence type="ECO:0000259" key="8">
    <source>
        <dbReference type="Pfam" id="PF04239"/>
    </source>
</evidence>
<evidence type="ECO:0000256" key="2">
    <source>
        <dbReference type="ARBA" id="ARBA00006448"/>
    </source>
</evidence>
<comment type="similarity">
    <text evidence="2">Belongs to the UPF0702 family.</text>
</comment>
<accession>A0ABQ2GU00</accession>
<dbReference type="PANTHER" id="PTHR34582:SF6">
    <property type="entry name" value="UPF0702 TRANSMEMBRANE PROTEIN YCAP"/>
    <property type="match status" value="1"/>
</dbReference>
<gene>
    <name evidence="9" type="ORF">GCM10010841_22450</name>
</gene>
<reference evidence="10" key="1">
    <citation type="journal article" date="2019" name="Int. J. Syst. Evol. Microbiol.">
        <title>The Global Catalogue of Microorganisms (GCM) 10K type strain sequencing project: providing services to taxonomists for standard genome sequencing and annotation.</title>
        <authorList>
            <consortium name="The Broad Institute Genomics Platform"/>
            <consortium name="The Broad Institute Genome Sequencing Center for Infectious Disease"/>
            <person name="Wu L."/>
            <person name="Ma J."/>
        </authorList>
    </citation>
    <scope>NUCLEOTIDE SEQUENCE [LARGE SCALE GENOMIC DNA]</scope>
    <source>
        <strain evidence="10">JCM 15443</strain>
    </source>
</reference>
<dbReference type="EMBL" id="BMOM01000018">
    <property type="protein sequence ID" value="GGM13329.1"/>
    <property type="molecule type" value="Genomic_DNA"/>
</dbReference>
<dbReference type="InterPro" id="IPR023090">
    <property type="entry name" value="UPF0702_alpha/beta_dom_sf"/>
</dbReference>
<name>A0ABQ2GU00_9DEIO</name>
<dbReference type="Gene3D" id="3.30.240.20">
    <property type="entry name" value="bsu07140 like domains"/>
    <property type="match status" value="1"/>
</dbReference>
<comment type="caution">
    <text evidence="9">The sequence shown here is derived from an EMBL/GenBank/DDBJ whole genome shotgun (WGS) entry which is preliminary data.</text>
</comment>
<dbReference type="Proteomes" id="UP000661918">
    <property type="component" value="Unassembled WGS sequence"/>
</dbReference>
<feature type="transmembrane region" description="Helical" evidence="7">
    <location>
        <begin position="20"/>
        <end position="41"/>
    </location>
</feature>
<evidence type="ECO:0000256" key="7">
    <source>
        <dbReference type="SAM" id="Phobius"/>
    </source>
</evidence>
<comment type="subcellular location">
    <subcellularLocation>
        <location evidence="1">Cell membrane</location>
        <topology evidence="1">Multi-pass membrane protein</topology>
    </subcellularLocation>
</comment>